<dbReference type="AlphaFoldDB" id="A0AB36XGX7"/>
<proteinExistence type="predicted"/>
<accession>A0AB36XGX7</accession>
<dbReference type="KEGG" id="lcs:LCBD_1819"/>
<dbReference type="KEGG" id="lce:LC2W_1791"/>
<protein>
    <submittedName>
        <fullName evidence="1">Uncharacterized protein</fullName>
    </submittedName>
</protein>
<sequence>MIRWTPTNLGKPWAKISLPCQTPQSPASWDWYAFFQDLDMLTSQIGSSLKQIRKKTMPNYPIFARADHDYK</sequence>
<evidence type="ECO:0000313" key="2">
    <source>
        <dbReference type="Proteomes" id="UP000234512"/>
    </source>
</evidence>
<dbReference type="EMBL" id="PKQJ01000001">
    <property type="protein sequence ID" value="PLC47799.1"/>
    <property type="molecule type" value="Genomic_DNA"/>
</dbReference>
<comment type="caution">
    <text evidence="1">The sequence shown here is derived from an EMBL/GenBank/DDBJ whole genome shotgun (WGS) entry which is preliminary data.</text>
</comment>
<reference evidence="1 2" key="1">
    <citation type="journal article" date="2018" name="Genome Announc.">
        <title>Draft Genome Sequence of Lactobacillus paracasei DUP 13076, Which Exhibits Potent Antipathogenic Effects against Salmonella enterica Serovars Enteritidis, Typhimurium, and Heidelberg.</title>
        <authorList>
            <person name="Muyyarikkandy M.S."/>
            <person name="Alqahtani F.H."/>
            <person name="Mandoiu I."/>
            <person name="Amalaradjou M.A."/>
        </authorList>
    </citation>
    <scope>NUCLEOTIDE SEQUENCE [LARGE SCALE GENOMIC DNA]</scope>
    <source>
        <strain evidence="1 2">DUP 13076</strain>
    </source>
</reference>
<evidence type="ECO:0000313" key="1">
    <source>
        <dbReference type="EMBL" id="PLC47799.1"/>
    </source>
</evidence>
<name>A0AB36XGX7_LACPA</name>
<organism evidence="1 2">
    <name type="scientific">Lacticaseibacillus paracasei</name>
    <name type="common">Lactobacillus paracasei</name>
    <dbReference type="NCBI Taxonomy" id="1597"/>
    <lineage>
        <taxon>Bacteria</taxon>
        <taxon>Bacillati</taxon>
        <taxon>Bacillota</taxon>
        <taxon>Bacilli</taxon>
        <taxon>Lactobacillales</taxon>
        <taxon>Lactobacillaceae</taxon>
        <taxon>Lacticaseibacillus</taxon>
    </lineage>
</organism>
<gene>
    <name evidence="1" type="ORF">C0Q90_01950</name>
</gene>
<dbReference type="Proteomes" id="UP000234512">
    <property type="component" value="Unassembled WGS sequence"/>
</dbReference>